<reference evidence="11" key="1">
    <citation type="submission" date="2025-08" db="UniProtKB">
        <authorList>
            <consortium name="RefSeq"/>
        </authorList>
    </citation>
    <scope>IDENTIFICATION</scope>
    <source>
        <strain evidence="11">15112-1751.03</strain>
        <tissue evidence="11">Whole Adult</tissue>
    </source>
</reference>
<dbReference type="OrthoDB" id="7828865at2759"/>
<keyword evidence="4 8" id="KW-0999">Mitochondrion inner membrane</keyword>
<proteinExistence type="inferred from homology"/>
<dbReference type="Proteomes" id="UP000515160">
    <property type="component" value="Chromosome 3"/>
</dbReference>
<comment type="subunit">
    <text evidence="8">Component of the mitochondrial contact site and cristae organizing system (MICOS) complex.</text>
</comment>
<keyword evidence="6 8" id="KW-0496">Mitochondrion</keyword>
<keyword evidence="3" id="KW-0812">Transmembrane</keyword>
<dbReference type="GO" id="GO:0061617">
    <property type="term" value="C:MICOS complex"/>
    <property type="evidence" value="ECO:0007669"/>
    <property type="project" value="UniProtKB-UniRule"/>
</dbReference>
<evidence type="ECO:0000256" key="5">
    <source>
        <dbReference type="ARBA" id="ARBA00022989"/>
    </source>
</evidence>
<comment type="subcellular location">
    <subcellularLocation>
        <location evidence="1 8">Mitochondrion inner membrane</location>
        <topology evidence="1 8">Single-pass membrane protein</topology>
    </subcellularLocation>
</comment>
<protein>
    <recommendedName>
        <fullName evidence="8">MICOS complex subunit MIC13</fullName>
    </recommendedName>
</protein>
<dbReference type="InterPro" id="IPR026769">
    <property type="entry name" value="Mic13"/>
</dbReference>
<evidence type="ECO:0000256" key="9">
    <source>
        <dbReference type="SAM" id="MobiDB-lite"/>
    </source>
</evidence>
<comment type="function">
    <text evidence="8">Component of the MICOS complex, a large protein complex of the mitochondrial inner membrane that plays crucial roles in the maintenance of crista junctions, inner membrane architecture, and formation of contact sites to the outer membrane.</text>
</comment>
<keyword evidence="7" id="KW-0472">Membrane</keyword>
<evidence type="ECO:0000256" key="1">
    <source>
        <dbReference type="ARBA" id="ARBA00004434"/>
    </source>
</evidence>
<dbReference type="GO" id="GO:0042407">
    <property type="term" value="P:cristae formation"/>
    <property type="evidence" value="ECO:0007669"/>
    <property type="project" value="TreeGrafter"/>
</dbReference>
<evidence type="ECO:0000256" key="2">
    <source>
        <dbReference type="ARBA" id="ARBA00006771"/>
    </source>
</evidence>
<keyword evidence="10" id="KW-1185">Reference proteome</keyword>
<keyword evidence="5" id="KW-1133">Transmembrane helix</keyword>
<organism evidence="10 11">
    <name type="scientific">Drosophila albomicans</name>
    <name type="common">Fruit fly</name>
    <dbReference type="NCBI Taxonomy" id="7291"/>
    <lineage>
        <taxon>Eukaryota</taxon>
        <taxon>Metazoa</taxon>
        <taxon>Ecdysozoa</taxon>
        <taxon>Arthropoda</taxon>
        <taxon>Hexapoda</taxon>
        <taxon>Insecta</taxon>
        <taxon>Pterygota</taxon>
        <taxon>Neoptera</taxon>
        <taxon>Endopterygota</taxon>
        <taxon>Diptera</taxon>
        <taxon>Brachycera</taxon>
        <taxon>Muscomorpha</taxon>
        <taxon>Ephydroidea</taxon>
        <taxon>Drosophilidae</taxon>
        <taxon>Drosophila</taxon>
    </lineage>
</organism>
<dbReference type="GO" id="GO:0044284">
    <property type="term" value="C:mitochondrial crista junction"/>
    <property type="evidence" value="ECO:0007669"/>
    <property type="project" value="TreeGrafter"/>
</dbReference>
<dbReference type="GeneID" id="127565761"/>
<evidence type="ECO:0000256" key="3">
    <source>
        <dbReference type="ARBA" id="ARBA00022692"/>
    </source>
</evidence>
<evidence type="ECO:0000313" key="11">
    <source>
        <dbReference type="RefSeq" id="XP_051861949.1"/>
    </source>
</evidence>
<evidence type="ECO:0000256" key="8">
    <source>
        <dbReference type="RuleBase" id="RU363009"/>
    </source>
</evidence>
<dbReference type="Pfam" id="PF15884">
    <property type="entry name" value="QIL1"/>
    <property type="match status" value="1"/>
</dbReference>
<name>A0A9C6SZR3_DROAB</name>
<feature type="region of interest" description="Disordered" evidence="9">
    <location>
        <begin position="140"/>
        <end position="172"/>
    </location>
</feature>
<evidence type="ECO:0000313" key="10">
    <source>
        <dbReference type="Proteomes" id="UP000515160"/>
    </source>
</evidence>
<comment type="similarity">
    <text evidence="2 8">Belongs to the MICOS complex subunit Mic13 family.</text>
</comment>
<sequence length="266" mass="30558">MILDLVLRTSVVAVVILATRRLNIWDSSDDSVQVYNESRDRARPYAEYACQYLNIHVPDLPPEREKSYLGIYYYNHAVMTIFGFLSMCPTYVHMVAEQIPGIVSEYASRIKEAYDKYQRKRKLEKEKQARQLIIDDKTLVMPLEPRSEANPDCKCSEPNTKDDPGLVPKNAPKSPYSDYCVKEPEDKKSLPDSKCKCPKCDRREAEGWFDNKAVCPKRNPCGPRKCECPRTRIVYTKGSDALATDSITKLFKQRDEILNSGPFKDL</sequence>
<gene>
    <name evidence="11" type="primary">LOC127565761</name>
</gene>
<dbReference type="PANTHER" id="PTHR31816:SF3">
    <property type="entry name" value="MICOS COMPLEX SUBUNIT MIC13"/>
    <property type="match status" value="1"/>
</dbReference>
<feature type="compositionally biased region" description="Basic and acidic residues" evidence="9">
    <location>
        <begin position="145"/>
        <end position="164"/>
    </location>
</feature>
<dbReference type="PANTHER" id="PTHR31816">
    <property type="entry name" value="MICOS COMPLEX SUBUNIT MIC13"/>
    <property type="match status" value="1"/>
</dbReference>
<evidence type="ECO:0000256" key="7">
    <source>
        <dbReference type="ARBA" id="ARBA00023136"/>
    </source>
</evidence>
<dbReference type="AlphaFoldDB" id="A0A9C6SZR3"/>
<dbReference type="RefSeq" id="XP_051861949.1">
    <property type="nucleotide sequence ID" value="XM_052005989.1"/>
</dbReference>
<accession>A0A9C6SZR3</accession>
<evidence type="ECO:0000256" key="6">
    <source>
        <dbReference type="ARBA" id="ARBA00023128"/>
    </source>
</evidence>
<evidence type="ECO:0000256" key="4">
    <source>
        <dbReference type="ARBA" id="ARBA00022792"/>
    </source>
</evidence>